<dbReference type="PANTHER" id="PTHR24331:SF0">
    <property type="entry name" value="DBX"/>
    <property type="match status" value="1"/>
</dbReference>
<evidence type="ECO:0000256" key="5">
    <source>
        <dbReference type="ARBA" id="ARBA00023242"/>
    </source>
</evidence>
<evidence type="ECO:0000256" key="3">
    <source>
        <dbReference type="ARBA" id="ARBA00023125"/>
    </source>
</evidence>
<dbReference type="PROSITE" id="PS00027">
    <property type="entry name" value="HOMEOBOX_1"/>
    <property type="match status" value="1"/>
</dbReference>
<reference evidence="11" key="1">
    <citation type="submission" date="2021-05" db="EMBL/GenBank/DDBJ databases">
        <authorList>
            <person name="Alioto T."/>
            <person name="Alioto T."/>
            <person name="Gomez Garrido J."/>
        </authorList>
    </citation>
    <scope>NUCLEOTIDE SEQUENCE</scope>
</reference>
<dbReference type="CDD" id="cd00086">
    <property type="entry name" value="homeodomain"/>
    <property type="match status" value="1"/>
</dbReference>
<keyword evidence="3 7" id="KW-0238">DNA-binding</keyword>
<dbReference type="PANTHER" id="PTHR24331">
    <property type="entry name" value="DBX"/>
    <property type="match status" value="1"/>
</dbReference>
<dbReference type="GO" id="GO:0000981">
    <property type="term" value="F:DNA-binding transcription factor activity, RNA polymerase II-specific"/>
    <property type="evidence" value="ECO:0007669"/>
    <property type="project" value="InterPro"/>
</dbReference>
<dbReference type="GO" id="GO:0005634">
    <property type="term" value="C:nucleus"/>
    <property type="evidence" value="ECO:0007669"/>
    <property type="project" value="UniProtKB-SubCell"/>
</dbReference>
<feature type="compositionally biased region" description="Basic and acidic residues" evidence="9">
    <location>
        <begin position="71"/>
        <end position="85"/>
    </location>
</feature>
<evidence type="ECO:0000256" key="9">
    <source>
        <dbReference type="SAM" id="MobiDB-lite"/>
    </source>
</evidence>
<dbReference type="EMBL" id="HBUF01122335">
    <property type="protein sequence ID" value="CAG6642405.1"/>
    <property type="molecule type" value="Transcribed_RNA"/>
</dbReference>
<dbReference type="SMART" id="SM00389">
    <property type="entry name" value="HOX"/>
    <property type="match status" value="1"/>
</dbReference>
<evidence type="ECO:0000256" key="4">
    <source>
        <dbReference type="ARBA" id="ARBA00023155"/>
    </source>
</evidence>
<evidence type="ECO:0000313" key="11">
    <source>
        <dbReference type="EMBL" id="CAG6743839.1"/>
    </source>
</evidence>
<sequence length="495" mass="56651">MYPIQYYNKYLSDYEEAMKKRYFSSSNFHQVNNNNNSSTFYVENILKQPEEPEHESSLDSMQSSCYEQEFEEKHTGNDFSNDKNYTRSPSPRNEADNEEQEQSLDQDGAGKETSATDYSIVTYNKRKLERSDPHSRSSSPPELRNAEPEDPTEDDDEESEDSKAHQESIRSSNLHSFRVCCRNSNSKKCTNCQKKLLDRLNSKIYINGAFKTHEINEDLDHNENLETKHVENENNILILSKSTKAVDAKPVLKFSVSAILGTDHGKPAFRSDNLLSSNGAQIFSSGIAKPIPRPATSYNPVHLHHSLLACRQPYLSVSSNNNHSNLPAPGTTSVFHLPGTFPWAHSSRGKPRRGMMRRAVFSDLQRKGLEKRFQIQKYISKPDRKKLAEKLGLKDSQVKIWFQNRRMKWRNSKERELLANGGSREQTLPNKNNPNPDLSDADCDRPKINLTSVNVDFEDEEEDDLMRPKTKFTDNEGESSEIEDDADDDEEINVT</sequence>
<feature type="compositionally biased region" description="Acidic residues" evidence="9">
    <location>
        <begin position="475"/>
        <end position="495"/>
    </location>
</feature>
<evidence type="ECO:0000256" key="8">
    <source>
        <dbReference type="RuleBase" id="RU000682"/>
    </source>
</evidence>
<dbReference type="FunFam" id="1.10.10.60:FF:000177">
    <property type="entry name" value="Homeobox protein DBX1"/>
    <property type="match status" value="1"/>
</dbReference>
<dbReference type="GO" id="GO:0003677">
    <property type="term" value="F:DNA binding"/>
    <property type="evidence" value="ECO:0007669"/>
    <property type="project" value="UniProtKB-UniRule"/>
</dbReference>
<dbReference type="Pfam" id="PF00046">
    <property type="entry name" value="Homeodomain"/>
    <property type="match status" value="1"/>
</dbReference>
<feature type="compositionally biased region" description="Polar residues" evidence="9">
    <location>
        <begin position="423"/>
        <end position="436"/>
    </location>
</feature>
<organism evidence="11">
    <name type="scientific">Cacopsylla melanoneura</name>
    <dbReference type="NCBI Taxonomy" id="428564"/>
    <lineage>
        <taxon>Eukaryota</taxon>
        <taxon>Metazoa</taxon>
        <taxon>Ecdysozoa</taxon>
        <taxon>Arthropoda</taxon>
        <taxon>Hexapoda</taxon>
        <taxon>Insecta</taxon>
        <taxon>Pterygota</taxon>
        <taxon>Neoptera</taxon>
        <taxon>Paraneoptera</taxon>
        <taxon>Hemiptera</taxon>
        <taxon>Sternorrhyncha</taxon>
        <taxon>Psylloidea</taxon>
        <taxon>Psyllidae</taxon>
        <taxon>Psyllinae</taxon>
        <taxon>Cacopsylla</taxon>
    </lineage>
</organism>
<dbReference type="InterPro" id="IPR020479">
    <property type="entry name" value="HD_metazoa"/>
</dbReference>
<accession>A0A8D8ZA52</accession>
<dbReference type="EMBL" id="HBUF01626539">
    <property type="protein sequence ID" value="CAG6782218.1"/>
    <property type="molecule type" value="Transcribed_RNA"/>
</dbReference>
<feature type="compositionally biased region" description="Basic and acidic residues" evidence="9">
    <location>
        <begin position="465"/>
        <end position="474"/>
    </location>
</feature>
<dbReference type="SUPFAM" id="SSF46689">
    <property type="entry name" value="Homeodomain-like"/>
    <property type="match status" value="1"/>
</dbReference>
<proteinExistence type="inferred from homology"/>
<dbReference type="PROSITE" id="PS50071">
    <property type="entry name" value="HOMEOBOX_2"/>
    <property type="match status" value="1"/>
</dbReference>
<dbReference type="InterPro" id="IPR001356">
    <property type="entry name" value="HD"/>
</dbReference>
<dbReference type="PRINTS" id="PR00031">
    <property type="entry name" value="HTHREPRESSR"/>
</dbReference>
<feature type="region of interest" description="Disordered" evidence="9">
    <location>
        <begin position="419"/>
        <end position="495"/>
    </location>
</feature>
<evidence type="ECO:0000259" key="10">
    <source>
        <dbReference type="PROSITE" id="PS50071"/>
    </source>
</evidence>
<dbReference type="InterPro" id="IPR000047">
    <property type="entry name" value="HTH_motif"/>
</dbReference>
<comment type="subcellular location">
    <subcellularLocation>
        <location evidence="1 7 8">Nucleus</location>
    </subcellularLocation>
</comment>
<dbReference type="InterPro" id="IPR051662">
    <property type="entry name" value="H2.0_Homeobox_NeuralPatt"/>
</dbReference>
<name>A0A8D8ZA52_9HEMI</name>
<feature type="compositionally biased region" description="Polar residues" evidence="9">
    <location>
        <begin position="113"/>
        <end position="122"/>
    </location>
</feature>
<evidence type="ECO:0000256" key="1">
    <source>
        <dbReference type="ARBA" id="ARBA00004123"/>
    </source>
</evidence>
<protein>
    <submittedName>
        <fullName evidence="11">Homeobox protein DBX1-A</fullName>
    </submittedName>
</protein>
<dbReference type="InterPro" id="IPR017970">
    <property type="entry name" value="Homeobox_CS"/>
</dbReference>
<dbReference type="EMBL" id="HBUF01283281">
    <property type="protein sequence ID" value="CAG6687788.1"/>
    <property type="molecule type" value="Transcribed_RNA"/>
</dbReference>
<comment type="similarity">
    <text evidence="6">Belongs to the H2.0 homeobox family.</text>
</comment>
<keyword evidence="4 7" id="KW-0371">Homeobox</keyword>
<feature type="region of interest" description="Disordered" evidence="9">
    <location>
        <begin position="50"/>
        <end position="170"/>
    </location>
</feature>
<feature type="compositionally biased region" description="Acidic residues" evidence="9">
    <location>
        <begin position="148"/>
        <end position="160"/>
    </location>
</feature>
<evidence type="ECO:0000256" key="2">
    <source>
        <dbReference type="ARBA" id="ARBA00022473"/>
    </source>
</evidence>
<feature type="domain" description="Homeobox" evidence="10">
    <location>
        <begin position="352"/>
        <end position="412"/>
    </location>
</feature>
<evidence type="ECO:0000256" key="6">
    <source>
        <dbReference type="ARBA" id="ARBA00038504"/>
    </source>
</evidence>
<dbReference type="Gene3D" id="1.10.10.60">
    <property type="entry name" value="Homeodomain-like"/>
    <property type="match status" value="1"/>
</dbReference>
<dbReference type="InterPro" id="IPR009057">
    <property type="entry name" value="Homeodomain-like_sf"/>
</dbReference>
<dbReference type="AlphaFoldDB" id="A0A8D8ZA52"/>
<dbReference type="EMBL" id="HBUF01454910">
    <property type="protein sequence ID" value="CAG6743839.1"/>
    <property type="molecule type" value="Transcribed_RNA"/>
</dbReference>
<feature type="DNA-binding region" description="Homeobox" evidence="7">
    <location>
        <begin position="354"/>
        <end position="413"/>
    </location>
</feature>
<keyword evidence="2" id="KW-0217">Developmental protein</keyword>
<dbReference type="EMBL" id="HBUF01626540">
    <property type="protein sequence ID" value="CAG6782219.1"/>
    <property type="molecule type" value="Transcribed_RNA"/>
</dbReference>
<dbReference type="PRINTS" id="PR00024">
    <property type="entry name" value="HOMEOBOX"/>
</dbReference>
<keyword evidence="5 7" id="KW-0539">Nucleus</keyword>
<evidence type="ECO:0000256" key="7">
    <source>
        <dbReference type="PROSITE-ProRule" id="PRU00108"/>
    </source>
</evidence>